<sequence length="97" mass="11054">MVEEHPFKIKQWLYPASFLYGSVVYLRNKLFDWSIFQSKSYGIPVICVGNIAVGGTGKTPHIEYLIKLLRHEFNVAVLSRGYKRKTKGYVLAGSQSN</sequence>
<evidence type="ECO:0000256" key="4">
    <source>
        <dbReference type="ARBA" id="ARBA00022556"/>
    </source>
</evidence>
<evidence type="ECO:0000256" key="5">
    <source>
        <dbReference type="ARBA" id="ARBA00022679"/>
    </source>
</evidence>
<evidence type="ECO:0000256" key="1">
    <source>
        <dbReference type="ARBA" id="ARBA00004870"/>
    </source>
</evidence>
<organism evidence="10">
    <name type="scientific">termite gut metagenome</name>
    <dbReference type="NCBI Taxonomy" id="433724"/>
    <lineage>
        <taxon>unclassified sequences</taxon>
        <taxon>metagenomes</taxon>
        <taxon>organismal metagenomes</taxon>
    </lineage>
</organism>
<evidence type="ECO:0000256" key="8">
    <source>
        <dbReference type="ARBA" id="ARBA00022840"/>
    </source>
</evidence>
<reference evidence="10" key="1">
    <citation type="submission" date="2019-03" db="EMBL/GenBank/DDBJ databases">
        <title>Single cell metagenomics reveals metabolic interactions within the superorganism composed of flagellate Streblomastix strix and complex community of Bacteroidetes bacteria on its surface.</title>
        <authorList>
            <person name="Treitli S.C."/>
            <person name="Kolisko M."/>
            <person name="Husnik F."/>
            <person name="Keeling P."/>
            <person name="Hampl V."/>
        </authorList>
    </citation>
    <scope>NUCLEOTIDE SEQUENCE</scope>
    <source>
        <strain evidence="10">STM</strain>
    </source>
</reference>
<dbReference type="GO" id="GO:0009029">
    <property type="term" value="F:lipid-A 4'-kinase activity"/>
    <property type="evidence" value="ECO:0007669"/>
    <property type="project" value="UniProtKB-EC"/>
</dbReference>
<dbReference type="GO" id="GO:0009244">
    <property type="term" value="P:lipopolysaccharide core region biosynthetic process"/>
    <property type="evidence" value="ECO:0007669"/>
    <property type="project" value="TreeGrafter"/>
</dbReference>
<dbReference type="InterPro" id="IPR003758">
    <property type="entry name" value="LpxK"/>
</dbReference>
<accession>A0A5J4PFN2</accession>
<dbReference type="GO" id="GO:0005886">
    <property type="term" value="C:plasma membrane"/>
    <property type="evidence" value="ECO:0007669"/>
    <property type="project" value="TreeGrafter"/>
</dbReference>
<proteinExistence type="predicted"/>
<keyword evidence="9" id="KW-0443">Lipid metabolism</keyword>
<evidence type="ECO:0000313" key="10">
    <source>
        <dbReference type="EMBL" id="KAA6308285.1"/>
    </source>
</evidence>
<dbReference type="PANTHER" id="PTHR42724:SF1">
    <property type="entry name" value="TETRAACYLDISACCHARIDE 4'-KINASE, MITOCHONDRIAL-RELATED"/>
    <property type="match status" value="1"/>
</dbReference>
<dbReference type="GO" id="GO:0005524">
    <property type="term" value="F:ATP binding"/>
    <property type="evidence" value="ECO:0007669"/>
    <property type="project" value="UniProtKB-KW"/>
</dbReference>
<keyword evidence="8" id="KW-0067">ATP-binding</keyword>
<evidence type="ECO:0000256" key="3">
    <source>
        <dbReference type="ARBA" id="ARBA00022516"/>
    </source>
</evidence>
<keyword evidence="7 10" id="KW-0418">Kinase</keyword>
<dbReference type="EC" id="2.7.1.130" evidence="2"/>
<comment type="caution">
    <text evidence="10">The sequence shown here is derived from an EMBL/GenBank/DDBJ whole genome shotgun (WGS) entry which is preliminary data.</text>
</comment>
<gene>
    <name evidence="10" type="ORF">EZS27_040035</name>
</gene>
<dbReference type="PANTHER" id="PTHR42724">
    <property type="entry name" value="TETRAACYLDISACCHARIDE 4'-KINASE"/>
    <property type="match status" value="1"/>
</dbReference>
<comment type="pathway">
    <text evidence="1">Glycolipid biosynthesis; lipid IV(A) biosynthesis; lipid IV(A) from (3R)-3-hydroxytetradecanoyl-[acyl-carrier-protein] and UDP-N-acetyl-alpha-D-glucosamine: step 6/6.</text>
</comment>
<keyword evidence="6" id="KW-0547">Nucleotide-binding</keyword>
<name>A0A5J4PFN2_9ZZZZ</name>
<dbReference type="GO" id="GO:0009245">
    <property type="term" value="P:lipid A biosynthetic process"/>
    <property type="evidence" value="ECO:0007669"/>
    <property type="project" value="UniProtKB-KW"/>
</dbReference>
<evidence type="ECO:0000256" key="2">
    <source>
        <dbReference type="ARBA" id="ARBA00012071"/>
    </source>
</evidence>
<evidence type="ECO:0000256" key="9">
    <source>
        <dbReference type="ARBA" id="ARBA00023098"/>
    </source>
</evidence>
<dbReference type="UniPathway" id="UPA00359">
    <property type="reaction ID" value="UER00482"/>
</dbReference>
<keyword evidence="4" id="KW-0441">Lipid A biosynthesis</keyword>
<dbReference type="EMBL" id="SNRY01008577">
    <property type="protein sequence ID" value="KAA6308285.1"/>
    <property type="molecule type" value="Genomic_DNA"/>
</dbReference>
<keyword evidence="3" id="KW-0444">Lipid biosynthesis</keyword>
<dbReference type="AlphaFoldDB" id="A0A5J4PFN2"/>
<keyword evidence="5 10" id="KW-0808">Transferase</keyword>
<evidence type="ECO:0000256" key="7">
    <source>
        <dbReference type="ARBA" id="ARBA00022777"/>
    </source>
</evidence>
<feature type="non-terminal residue" evidence="10">
    <location>
        <position position="97"/>
    </location>
</feature>
<protein>
    <recommendedName>
        <fullName evidence="2">tetraacyldisaccharide 4'-kinase</fullName>
        <ecNumber evidence="2">2.7.1.130</ecNumber>
    </recommendedName>
</protein>
<dbReference type="Pfam" id="PF02606">
    <property type="entry name" value="LpxK"/>
    <property type="match status" value="1"/>
</dbReference>
<evidence type="ECO:0000256" key="6">
    <source>
        <dbReference type="ARBA" id="ARBA00022741"/>
    </source>
</evidence>